<dbReference type="InterPro" id="IPR046341">
    <property type="entry name" value="SET_dom_sf"/>
</dbReference>
<dbReference type="EMBL" id="JAOQAZ010000001">
    <property type="protein sequence ID" value="KAJ4271752.1"/>
    <property type="molecule type" value="Genomic_DNA"/>
</dbReference>
<dbReference type="InterPro" id="IPR001214">
    <property type="entry name" value="SET_dom"/>
</dbReference>
<dbReference type="Proteomes" id="UP001152049">
    <property type="component" value="Unassembled WGS sequence"/>
</dbReference>
<protein>
    <recommendedName>
        <fullName evidence="2">SET domain-containing protein</fullName>
    </recommendedName>
</protein>
<dbReference type="AlphaFoldDB" id="A0A9W8SGF2"/>
<evidence type="ECO:0000313" key="3">
    <source>
        <dbReference type="EMBL" id="KAJ4271752.1"/>
    </source>
</evidence>
<evidence type="ECO:0000313" key="4">
    <source>
        <dbReference type="Proteomes" id="UP001152049"/>
    </source>
</evidence>
<gene>
    <name evidence="3" type="ORF">NW762_000458</name>
</gene>
<dbReference type="Gene3D" id="2.170.270.10">
    <property type="entry name" value="SET domain"/>
    <property type="match status" value="1"/>
</dbReference>
<feature type="region of interest" description="Disordered" evidence="1">
    <location>
        <begin position="240"/>
        <end position="272"/>
    </location>
</feature>
<name>A0A9W8SGF2_9HYPO</name>
<dbReference type="Pfam" id="PF00856">
    <property type="entry name" value="SET"/>
    <property type="match status" value="1"/>
</dbReference>
<sequence>MFKLTIEAVEKEAAEKTEDKTAEEVTAEEVTAEEVLAEVVMLTLETVETGSDTPTLTVNVLVPATPPNLLETPRPSSQPNGGAIRDTGTSRGIGLVAQQDLPRQHRIIEKEDPILSCHFRSIGKKTLSPSEERILQDLVRDYAFQEPEGRMELIFESTSHINHACMTCANAQFVISPIYPHDVTVALIRDVKEGEEVFIHYNKPVRFPCAVCGSKRRSQVRQNPRRRIGLSQFIYRDKKKTKKEVKKDEKKARNKTKKNKNGHEPTIGKRLGQGFKSLLNTIDPRKWFRRAHQDDVMEN</sequence>
<reference evidence="3" key="1">
    <citation type="submission" date="2022-09" db="EMBL/GenBank/DDBJ databases">
        <title>Fusarium specimens isolated from Avocado Roots.</title>
        <authorList>
            <person name="Stajich J."/>
            <person name="Roper C."/>
            <person name="Heimlech-Rivalta G."/>
        </authorList>
    </citation>
    <scope>NUCLEOTIDE SEQUENCE</scope>
    <source>
        <strain evidence="3">CF00136</strain>
    </source>
</reference>
<dbReference type="PROSITE" id="PS50280">
    <property type="entry name" value="SET"/>
    <property type="match status" value="1"/>
</dbReference>
<feature type="region of interest" description="Disordered" evidence="1">
    <location>
        <begin position="66"/>
        <end position="89"/>
    </location>
</feature>
<feature type="domain" description="SET" evidence="2">
    <location>
        <begin position="80"/>
        <end position="202"/>
    </location>
</feature>
<comment type="caution">
    <text evidence="3">The sequence shown here is derived from an EMBL/GenBank/DDBJ whole genome shotgun (WGS) entry which is preliminary data.</text>
</comment>
<accession>A0A9W8SGF2</accession>
<evidence type="ECO:0000256" key="1">
    <source>
        <dbReference type="SAM" id="MobiDB-lite"/>
    </source>
</evidence>
<proteinExistence type="predicted"/>
<dbReference type="OrthoDB" id="265717at2759"/>
<dbReference type="SUPFAM" id="SSF82199">
    <property type="entry name" value="SET domain"/>
    <property type="match status" value="1"/>
</dbReference>
<evidence type="ECO:0000259" key="2">
    <source>
        <dbReference type="PROSITE" id="PS50280"/>
    </source>
</evidence>
<organism evidence="3 4">
    <name type="scientific">Fusarium torreyae</name>
    <dbReference type="NCBI Taxonomy" id="1237075"/>
    <lineage>
        <taxon>Eukaryota</taxon>
        <taxon>Fungi</taxon>
        <taxon>Dikarya</taxon>
        <taxon>Ascomycota</taxon>
        <taxon>Pezizomycotina</taxon>
        <taxon>Sordariomycetes</taxon>
        <taxon>Hypocreomycetidae</taxon>
        <taxon>Hypocreales</taxon>
        <taxon>Nectriaceae</taxon>
        <taxon>Fusarium</taxon>
    </lineage>
</organism>
<keyword evidence="4" id="KW-1185">Reference proteome</keyword>